<name>A0A084VTV4_ANOSI</name>
<reference evidence="1 3" key="1">
    <citation type="journal article" date="2014" name="BMC Genomics">
        <title>Genome sequence of Anopheles sinensis provides insight into genetics basis of mosquito competence for malaria parasites.</title>
        <authorList>
            <person name="Zhou D."/>
            <person name="Zhang D."/>
            <person name="Ding G."/>
            <person name="Shi L."/>
            <person name="Hou Q."/>
            <person name="Ye Y."/>
            <person name="Xu Y."/>
            <person name="Zhou H."/>
            <person name="Xiong C."/>
            <person name="Li S."/>
            <person name="Yu J."/>
            <person name="Hong S."/>
            <person name="Yu X."/>
            <person name="Zou P."/>
            <person name="Chen C."/>
            <person name="Chang X."/>
            <person name="Wang W."/>
            <person name="Lv Y."/>
            <person name="Sun Y."/>
            <person name="Ma L."/>
            <person name="Shen B."/>
            <person name="Zhu C."/>
        </authorList>
    </citation>
    <scope>NUCLEOTIDE SEQUENCE [LARGE SCALE GENOMIC DNA]</scope>
</reference>
<reference evidence="2" key="2">
    <citation type="submission" date="2020-05" db="UniProtKB">
        <authorList>
            <consortium name="EnsemblMetazoa"/>
        </authorList>
    </citation>
    <scope>IDENTIFICATION</scope>
</reference>
<dbReference type="VEuPathDB" id="VectorBase:ASIC008982"/>
<dbReference type="EnsemblMetazoa" id="ASIC008982-RA">
    <property type="protein sequence ID" value="ASIC008982-PA"/>
    <property type="gene ID" value="ASIC008982"/>
</dbReference>
<sequence>MEPAYRGCGPDLFHVVTRDTVVRKAGSVVIPCREFCDTWGILGLKDALLSLEPFAKCIGPPRHRRSLNTCLPGTPSPIIIDPIGRDVGLTRARGFFLPCSPLPFLSHFRAHGGTERRVIIGLAVGPRSYGALRLQMAHLVARRATVHRGPPLVCRALVRVSWCFFLCCYSMRARDRPSLVGGRMVGLKFTVRPTDLTIPQLSLCYCATIATAGPIPSRATFAMRCRTFVAASPTLCRSVAVPLSRFYTPRVFASPVTASAIVQIVRQQHTACPATGNNPFVSRIPRPSVLSHGTAEWSS</sequence>
<dbReference type="Proteomes" id="UP000030765">
    <property type="component" value="Unassembled WGS sequence"/>
</dbReference>
<protein>
    <submittedName>
        <fullName evidence="1 2">Peptidase M13</fullName>
    </submittedName>
</protein>
<dbReference type="EMBL" id="ATLV01016512">
    <property type="status" value="NOT_ANNOTATED_CDS"/>
    <property type="molecule type" value="Genomic_DNA"/>
</dbReference>
<dbReference type="AlphaFoldDB" id="A0A084VTV4"/>
<evidence type="ECO:0000313" key="2">
    <source>
        <dbReference type="EnsemblMetazoa" id="ASIC008982-PA"/>
    </source>
</evidence>
<dbReference type="EMBL" id="KE525092">
    <property type="protein sequence ID" value="KFB41398.1"/>
    <property type="molecule type" value="Genomic_DNA"/>
</dbReference>
<accession>A0A084VTV4</accession>
<evidence type="ECO:0000313" key="1">
    <source>
        <dbReference type="EMBL" id="KFB41398.1"/>
    </source>
</evidence>
<proteinExistence type="predicted"/>
<organism evidence="1">
    <name type="scientific">Anopheles sinensis</name>
    <name type="common">Mosquito</name>
    <dbReference type="NCBI Taxonomy" id="74873"/>
    <lineage>
        <taxon>Eukaryota</taxon>
        <taxon>Metazoa</taxon>
        <taxon>Ecdysozoa</taxon>
        <taxon>Arthropoda</taxon>
        <taxon>Hexapoda</taxon>
        <taxon>Insecta</taxon>
        <taxon>Pterygota</taxon>
        <taxon>Neoptera</taxon>
        <taxon>Endopterygota</taxon>
        <taxon>Diptera</taxon>
        <taxon>Nematocera</taxon>
        <taxon>Culicoidea</taxon>
        <taxon>Culicidae</taxon>
        <taxon>Anophelinae</taxon>
        <taxon>Anopheles</taxon>
    </lineage>
</organism>
<keyword evidence="3" id="KW-1185">Reference proteome</keyword>
<gene>
    <name evidence="1" type="ORF">ZHAS_00008982</name>
</gene>
<evidence type="ECO:0000313" key="3">
    <source>
        <dbReference type="Proteomes" id="UP000030765"/>
    </source>
</evidence>